<dbReference type="NCBIfam" id="TIGR03954">
    <property type="entry name" value="integ_memb_HG"/>
    <property type="match status" value="1"/>
</dbReference>
<evidence type="ECO:0000256" key="6">
    <source>
        <dbReference type="SAM" id="Phobius"/>
    </source>
</evidence>
<evidence type="ECO:0000256" key="1">
    <source>
        <dbReference type="ARBA" id="ARBA00004651"/>
    </source>
</evidence>
<protein>
    <submittedName>
        <fullName evidence="8">Integral membrane protein</fullName>
    </submittedName>
</protein>
<organism evidence="8 9">
    <name type="scientific">Stackebrandtia albiflava</name>
    <dbReference type="NCBI Taxonomy" id="406432"/>
    <lineage>
        <taxon>Bacteria</taxon>
        <taxon>Bacillati</taxon>
        <taxon>Actinomycetota</taxon>
        <taxon>Actinomycetes</taxon>
        <taxon>Glycomycetales</taxon>
        <taxon>Glycomycetaceae</taxon>
        <taxon>Stackebrandtia</taxon>
    </lineage>
</organism>
<dbReference type="PANTHER" id="PTHR40077">
    <property type="entry name" value="MEMBRANE PROTEIN-RELATED"/>
    <property type="match status" value="1"/>
</dbReference>
<dbReference type="InterPro" id="IPR023845">
    <property type="entry name" value="DUF3817_TM"/>
</dbReference>
<feature type="transmembrane region" description="Helical" evidence="6">
    <location>
        <begin position="6"/>
        <end position="28"/>
    </location>
</feature>
<evidence type="ECO:0000256" key="5">
    <source>
        <dbReference type="ARBA" id="ARBA00023136"/>
    </source>
</evidence>
<dbReference type="OrthoDB" id="3396203at2"/>
<name>A0A562VGV8_9ACTN</name>
<keyword evidence="3 6" id="KW-0812">Transmembrane</keyword>
<accession>A0A562VGV8</accession>
<dbReference type="GO" id="GO:0005886">
    <property type="term" value="C:plasma membrane"/>
    <property type="evidence" value="ECO:0007669"/>
    <property type="project" value="UniProtKB-SubCell"/>
</dbReference>
<comment type="caution">
    <text evidence="8">The sequence shown here is derived from an EMBL/GenBank/DDBJ whole genome shotgun (WGS) entry which is preliminary data.</text>
</comment>
<reference evidence="8 9" key="1">
    <citation type="journal article" date="2013" name="Stand. Genomic Sci.">
        <title>Genomic Encyclopedia of Type Strains, Phase I: The one thousand microbial genomes (KMG-I) project.</title>
        <authorList>
            <person name="Kyrpides N.C."/>
            <person name="Woyke T."/>
            <person name="Eisen J.A."/>
            <person name="Garrity G."/>
            <person name="Lilburn T.G."/>
            <person name="Beck B.J."/>
            <person name="Whitman W.B."/>
            <person name="Hugenholtz P."/>
            <person name="Klenk H.P."/>
        </authorList>
    </citation>
    <scope>NUCLEOTIDE SEQUENCE [LARGE SCALE GENOMIC DNA]</scope>
    <source>
        <strain evidence="8 9">DSM 45044</strain>
    </source>
</reference>
<keyword evidence="5 6" id="KW-0472">Membrane</keyword>
<keyword evidence="9" id="KW-1185">Reference proteome</keyword>
<evidence type="ECO:0000313" key="8">
    <source>
        <dbReference type="EMBL" id="TWJ17108.1"/>
    </source>
</evidence>
<keyword evidence="2" id="KW-1003">Cell membrane</keyword>
<dbReference type="AlphaFoldDB" id="A0A562VGV8"/>
<feature type="transmembrane region" description="Helical" evidence="6">
    <location>
        <begin position="40"/>
        <end position="62"/>
    </location>
</feature>
<sequence>MPVLYRVFFAVALAEAGSWIGLLAGMWVKYLGSGAELGVQIFGPVHGGLFMLYGGLVVLLAIRERWSWRTVLLGLACSIPPLASIWFERRIARDKDAAPVPA</sequence>
<dbReference type="EMBL" id="VLLL01000001">
    <property type="protein sequence ID" value="TWJ17108.1"/>
    <property type="molecule type" value="Genomic_DNA"/>
</dbReference>
<evidence type="ECO:0000256" key="4">
    <source>
        <dbReference type="ARBA" id="ARBA00022989"/>
    </source>
</evidence>
<gene>
    <name evidence="8" type="ORF">LX16_0023</name>
</gene>
<comment type="subcellular location">
    <subcellularLocation>
        <location evidence="1">Cell membrane</location>
        <topology evidence="1">Multi-pass membrane protein</topology>
    </subcellularLocation>
</comment>
<dbReference type="PANTHER" id="PTHR40077:SF1">
    <property type="entry name" value="MEMBRANE PROTEIN"/>
    <property type="match status" value="1"/>
</dbReference>
<evidence type="ECO:0000259" key="7">
    <source>
        <dbReference type="Pfam" id="PF12823"/>
    </source>
</evidence>
<dbReference type="RefSeq" id="WP_147131143.1">
    <property type="nucleotide sequence ID" value="NZ_BAABIJ010000009.1"/>
</dbReference>
<feature type="domain" description="DUF3817" evidence="7">
    <location>
        <begin position="6"/>
        <end position="93"/>
    </location>
</feature>
<proteinExistence type="predicted"/>
<evidence type="ECO:0000256" key="3">
    <source>
        <dbReference type="ARBA" id="ARBA00022692"/>
    </source>
</evidence>
<keyword evidence="4 6" id="KW-1133">Transmembrane helix</keyword>
<dbReference type="Pfam" id="PF12823">
    <property type="entry name" value="DUF3817"/>
    <property type="match status" value="1"/>
</dbReference>
<evidence type="ECO:0000313" key="9">
    <source>
        <dbReference type="Proteomes" id="UP000321617"/>
    </source>
</evidence>
<dbReference type="Proteomes" id="UP000321617">
    <property type="component" value="Unassembled WGS sequence"/>
</dbReference>
<evidence type="ECO:0000256" key="2">
    <source>
        <dbReference type="ARBA" id="ARBA00022475"/>
    </source>
</evidence>